<evidence type="ECO:0000256" key="2">
    <source>
        <dbReference type="SAM" id="Phobius"/>
    </source>
</evidence>
<proteinExistence type="predicted"/>
<dbReference type="GeneID" id="68096905"/>
<dbReference type="AlphaFoldDB" id="A0AA88GS19"/>
<organism evidence="3 4">
    <name type="scientific">Naegleria lovaniensis</name>
    <name type="common">Amoeba</name>
    <dbReference type="NCBI Taxonomy" id="51637"/>
    <lineage>
        <taxon>Eukaryota</taxon>
        <taxon>Discoba</taxon>
        <taxon>Heterolobosea</taxon>
        <taxon>Tetramitia</taxon>
        <taxon>Eutetramitia</taxon>
        <taxon>Vahlkampfiidae</taxon>
        <taxon>Naegleria</taxon>
    </lineage>
</organism>
<keyword evidence="2" id="KW-1133">Transmembrane helix</keyword>
<keyword evidence="2" id="KW-0472">Membrane</keyword>
<evidence type="ECO:0000313" key="3">
    <source>
        <dbReference type="EMBL" id="KAG2383113.1"/>
    </source>
</evidence>
<comment type="caution">
    <text evidence="3">The sequence shown here is derived from an EMBL/GenBank/DDBJ whole genome shotgun (WGS) entry which is preliminary data.</text>
</comment>
<feature type="compositionally biased region" description="Polar residues" evidence="1">
    <location>
        <begin position="13"/>
        <end position="22"/>
    </location>
</feature>
<feature type="transmembrane region" description="Helical" evidence="2">
    <location>
        <begin position="49"/>
        <end position="69"/>
    </location>
</feature>
<dbReference type="Proteomes" id="UP000816034">
    <property type="component" value="Unassembled WGS sequence"/>
</dbReference>
<gene>
    <name evidence="3" type="ORF">C9374_004450</name>
</gene>
<keyword evidence="4" id="KW-1185">Reference proteome</keyword>
<evidence type="ECO:0000256" key="1">
    <source>
        <dbReference type="SAM" id="MobiDB-lite"/>
    </source>
</evidence>
<protein>
    <submittedName>
        <fullName evidence="3">Uncharacterized protein</fullName>
    </submittedName>
</protein>
<sequence>MPVHQHRVLHVDTSPNSKVTMHNHNDKSNPKTSKTRATSHPIIMTPRGYYIYFLSLLLTIVQVVFSTLCEELFSMFKQEELNSMLVDDGVEWSNLIPNTPSYEKLSAAMDMPAKSPRARPSLNFSQHVLYEFKYPEGI</sequence>
<keyword evidence="2" id="KW-0812">Transmembrane</keyword>
<feature type="region of interest" description="Disordered" evidence="1">
    <location>
        <begin position="12"/>
        <end position="38"/>
    </location>
</feature>
<evidence type="ECO:0000313" key="4">
    <source>
        <dbReference type="Proteomes" id="UP000816034"/>
    </source>
</evidence>
<reference evidence="3 4" key="1">
    <citation type="journal article" date="2018" name="BMC Genomics">
        <title>The genome of Naegleria lovaniensis, the basis for a comparative approach to unravel pathogenicity factors of the human pathogenic amoeba N. fowleri.</title>
        <authorList>
            <person name="Liechti N."/>
            <person name="Schurch N."/>
            <person name="Bruggmann R."/>
            <person name="Wittwer M."/>
        </authorList>
    </citation>
    <scope>NUCLEOTIDE SEQUENCE [LARGE SCALE GENOMIC DNA]</scope>
    <source>
        <strain evidence="3 4">ATCC 30569</strain>
    </source>
</reference>
<name>A0AA88GS19_NAELO</name>
<accession>A0AA88GS19</accession>
<dbReference type="EMBL" id="PYSW02000021">
    <property type="protein sequence ID" value="KAG2383113.1"/>
    <property type="molecule type" value="Genomic_DNA"/>
</dbReference>
<dbReference type="RefSeq" id="XP_044548792.1">
    <property type="nucleotide sequence ID" value="XM_044694091.1"/>
</dbReference>